<evidence type="ECO:0000256" key="3">
    <source>
        <dbReference type="ARBA" id="ARBA00022895"/>
    </source>
</evidence>
<feature type="compositionally biased region" description="Polar residues" evidence="9">
    <location>
        <begin position="608"/>
        <end position="626"/>
    </location>
</feature>
<dbReference type="Pfam" id="PF08914">
    <property type="entry name" value="Myb_Rap1"/>
    <property type="match status" value="1"/>
</dbReference>
<dbReference type="GO" id="GO:0031848">
    <property type="term" value="P:protection from non-homologous end joining at telomere"/>
    <property type="evidence" value="ECO:0007669"/>
    <property type="project" value="TreeGrafter"/>
</dbReference>
<evidence type="ECO:0000256" key="8">
    <source>
        <dbReference type="RuleBase" id="RU367107"/>
    </source>
</evidence>
<dbReference type="InterPro" id="IPR015010">
    <property type="entry name" value="TERF2IP_Myb"/>
</dbReference>
<keyword evidence="6" id="KW-0804">Transcription</keyword>
<dbReference type="CDD" id="cd23767">
    <property type="entry name" value="IQCD"/>
    <property type="match status" value="1"/>
</dbReference>
<dbReference type="Gene3D" id="1.10.10.60">
    <property type="entry name" value="Homeodomain-like"/>
    <property type="match status" value="1"/>
</dbReference>
<feature type="domain" description="BRCT" evidence="10">
    <location>
        <begin position="33"/>
        <end position="112"/>
    </location>
</feature>
<keyword evidence="13" id="KW-1185">Reference proteome</keyword>
<evidence type="ECO:0000256" key="6">
    <source>
        <dbReference type="ARBA" id="ARBA00023163"/>
    </source>
</evidence>
<dbReference type="PROSITE" id="PS51011">
    <property type="entry name" value="ARID"/>
    <property type="match status" value="1"/>
</dbReference>
<dbReference type="Pfam" id="PF11626">
    <property type="entry name" value="Rap1_C"/>
    <property type="match status" value="1"/>
</dbReference>
<proteinExistence type="inferred from homology"/>
<dbReference type="InterPro" id="IPR038104">
    <property type="entry name" value="Rap1_C_sf"/>
</dbReference>
<comment type="subunit">
    <text evidence="8">Homodimer.</text>
</comment>
<dbReference type="Pfam" id="PF01388">
    <property type="entry name" value="ARID"/>
    <property type="match status" value="1"/>
</dbReference>
<feature type="compositionally biased region" description="Polar residues" evidence="9">
    <location>
        <begin position="676"/>
        <end position="689"/>
    </location>
</feature>
<accession>A0AAJ0CAY1</accession>
<dbReference type="Gene3D" id="1.10.10.2170">
    <property type="match status" value="1"/>
</dbReference>
<feature type="compositionally biased region" description="Acidic residues" evidence="9">
    <location>
        <begin position="510"/>
        <end position="526"/>
    </location>
</feature>
<dbReference type="CDD" id="cd16100">
    <property type="entry name" value="ARID"/>
    <property type="match status" value="1"/>
</dbReference>
<evidence type="ECO:0000313" key="12">
    <source>
        <dbReference type="EMBL" id="KAK1771874.1"/>
    </source>
</evidence>
<dbReference type="GO" id="GO:0010833">
    <property type="term" value="P:telomere maintenance via telomere lengthening"/>
    <property type="evidence" value="ECO:0007669"/>
    <property type="project" value="UniProtKB-UniRule"/>
</dbReference>
<dbReference type="SUPFAM" id="SSF46774">
    <property type="entry name" value="ARID-like"/>
    <property type="match status" value="1"/>
</dbReference>
<feature type="region of interest" description="Disordered" evidence="9">
    <location>
        <begin position="510"/>
        <end position="635"/>
    </location>
</feature>
<keyword evidence="2 8" id="KW-0158">Chromosome</keyword>
<sequence>MAPKNMHTDVAQGNGIVYDGVARGNDVEHGGTTGAALFQGLKFWITIRVPMRKELVRMVEDNGGEVVKLEKQADILIADHARKDVPSGSLSWRFIEQSVRNGRLENIDSHAIKPATSARRFAGSSDTNGSARPPRGVRTPFTGEDDDMLMKFVARQEGMRAPVGGNKIYQDFASEHPHHSWQSWRDRWLKKLKFLPRPEINDENPDDDQDDGENVPEDEAQGASRALTANRKPPPNAITIKTGRTGAKVNFSKEDDELLANHVKEDIRPRRHRVTDPWAFRHQAPSEEDDDEDENLMSLASGSDDEAEGPRRGPTPVLDLQKLQESNRRHERSDRVFMAIRTIQRYWRAYISRRALSSEICRLSITALQAAAKGALTRIALKHDEDDNDGTGPEEQTPSRYPTRGETTERTGSQLFYSDLSDFIEVTNQKITFWPTVQARVLNLWELWHAVTVQEHPPDMRNWEDIAESLDFDWISYPWVTTELKHCFESNLGAFERALNGFDADDADDADEAAEAGHADDDDPELVGDAVGDAEFGEGAPTYVPATSLEGHRDGPSGTVESAFASSPPRLHGYGSKRGFETHLEAESHPTSSPRKRTKYDSDGEIPSTPNEKSGTSYLQPRNNPGISPDGISPNQANLARVNGLIEALMEELPTLQELTAPRQTPTQPEPFSPATLISRTTPSRQSRPQPRLVDPIPLSFPDRITRTSAPEPRDGANDATKAGRTTAAQRASLPTQYHPDRAAAIRRSSRAANTTPARRSMPPSSLGPAWRDVSPAARSSFSPPRTSASARLRLISRPQEPAGPPTGPVHPNAPSPHNTPDSRSSLLASIDRFMSMGYPKDIVIQGLKATSMAPGEAGVVMESLMAGQGIPSRHEGVWTSRDDEGLGMVDNTDLAKHTRDPHEVDKKRRALRELKRLRHKHGQRRVEERLDFLRAWNAG</sequence>
<feature type="region of interest" description="Disordered" evidence="9">
    <location>
        <begin position="661"/>
        <end position="825"/>
    </location>
</feature>
<dbReference type="CDD" id="cd11655">
    <property type="entry name" value="rap1_myb-like"/>
    <property type="match status" value="1"/>
</dbReference>
<comment type="similarity">
    <text evidence="1 8">Belongs to the RAP1 family.</text>
</comment>
<dbReference type="Pfam" id="PF16589">
    <property type="entry name" value="BRCT_2"/>
    <property type="match status" value="1"/>
</dbReference>
<dbReference type="Proteomes" id="UP001244011">
    <property type="component" value="Unassembled WGS sequence"/>
</dbReference>
<protein>
    <recommendedName>
        <fullName evidence="8">DNA-binding protein RAP1</fullName>
    </recommendedName>
</protein>
<dbReference type="PROSITE" id="PS50172">
    <property type="entry name" value="BRCT"/>
    <property type="match status" value="1"/>
</dbReference>
<feature type="compositionally biased region" description="Acidic residues" evidence="9">
    <location>
        <begin position="286"/>
        <end position="295"/>
    </location>
</feature>
<keyword evidence="4" id="KW-0805">Transcription regulation</keyword>
<evidence type="ECO:0000259" key="11">
    <source>
        <dbReference type="PROSITE" id="PS51011"/>
    </source>
</evidence>
<dbReference type="InterPro" id="IPR001606">
    <property type="entry name" value="ARID_dom"/>
</dbReference>
<comment type="subcellular location">
    <subcellularLocation>
        <location evidence="8">Nucleus</location>
    </subcellularLocation>
    <subcellularLocation>
        <location evidence="8">Chromosome</location>
        <location evidence="8">Telomere</location>
    </subcellularLocation>
</comment>
<feature type="compositionally biased region" description="Polar residues" evidence="9">
    <location>
        <begin position="727"/>
        <end position="736"/>
    </location>
</feature>
<evidence type="ECO:0000256" key="9">
    <source>
        <dbReference type="SAM" id="MobiDB-lite"/>
    </source>
</evidence>
<comment type="caution">
    <text evidence="12">The sequence shown here is derived from an EMBL/GenBank/DDBJ whole genome shotgun (WGS) entry which is preliminary data.</text>
</comment>
<feature type="compositionally biased region" description="Basic and acidic residues" evidence="9">
    <location>
        <begin position="578"/>
        <end position="588"/>
    </location>
</feature>
<dbReference type="SUPFAM" id="SSF46689">
    <property type="entry name" value="Homeodomain-like"/>
    <property type="match status" value="1"/>
</dbReference>
<dbReference type="InterPro" id="IPR001357">
    <property type="entry name" value="BRCT_dom"/>
</dbReference>
<evidence type="ECO:0000256" key="4">
    <source>
        <dbReference type="ARBA" id="ARBA00023015"/>
    </source>
</evidence>
<evidence type="ECO:0000259" key="10">
    <source>
        <dbReference type="PROSITE" id="PS50172"/>
    </source>
</evidence>
<dbReference type="RefSeq" id="XP_060288087.1">
    <property type="nucleotide sequence ID" value="XM_060426777.1"/>
</dbReference>
<keyword evidence="5" id="KW-0010">Activator</keyword>
<feature type="compositionally biased region" description="Polar residues" evidence="9">
    <location>
        <begin position="816"/>
        <end position="825"/>
    </location>
</feature>
<feature type="compositionally biased region" description="Pro residues" evidence="9">
    <location>
        <begin position="802"/>
        <end position="815"/>
    </location>
</feature>
<feature type="compositionally biased region" description="Low complexity" evidence="9">
    <location>
        <begin position="775"/>
        <end position="792"/>
    </location>
</feature>
<reference evidence="12" key="1">
    <citation type="submission" date="2023-06" db="EMBL/GenBank/DDBJ databases">
        <title>Genome-scale phylogeny and comparative genomics of the fungal order Sordariales.</title>
        <authorList>
            <consortium name="Lawrence Berkeley National Laboratory"/>
            <person name="Hensen N."/>
            <person name="Bonometti L."/>
            <person name="Westerberg I."/>
            <person name="Brannstrom I.O."/>
            <person name="Guillou S."/>
            <person name="Cros-Aarteil S."/>
            <person name="Calhoun S."/>
            <person name="Haridas S."/>
            <person name="Kuo A."/>
            <person name="Mondo S."/>
            <person name="Pangilinan J."/>
            <person name="Riley R."/>
            <person name="Labutti K."/>
            <person name="Andreopoulos B."/>
            <person name="Lipzen A."/>
            <person name="Chen C."/>
            <person name="Yanf M."/>
            <person name="Daum C."/>
            <person name="Ng V."/>
            <person name="Clum A."/>
            <person name="Steindorff A."/>
            <person name="Ohm R."/>
            <person name="Martin F."/>
            <person name="Silar P."/>
            <person name="Natvig D."/>
            <person name="Lalanne C."/>
            <person name="Gautier V."/>
            <person name="Ament-Velasquez S.L."/>
            <person name="Kruys A."/>
            <person name="Hutchinson M.I."/>
            <person name="Powell A.J."/>
            <person name="Barry K."/>
            <person name="Miller A.N."/>
            <person name="Grigoriev I.V."/>
            <person name="Debuchy R."/>
            <person name="Gladieux P."/>
            <person name="Thoren M.H."/>
            <person name="Johannesson H."/>
        </authorList>
    </citation>
    <scope>NUCLEOTIDE SEQUENCE</scope>
    <source>
        <strain evidence="12">8032-3</strain>
    </source>
</reference>
<feature type="domain" description="ARID" evidence="11">
    <location>
        <begin position="410"/>
        <end position="500"/>
    </location>
</feature>
<name>A0AAJ0CAY1_9PEZI</name>
<organism evidence="12 13">
    <name type="scientific">Phialemonium atrogriseum</name>
    <dbReference type="NCBI Taxonomy" id="1093897"/>
    <lineage>
        <taxon>Eukaryota</taxon>
        <taxon>Fungi</taxon>
        <taxon>Dikarya</taxon>
        <taxon>Ascomycota</taxon>
        <taxon>Pezizomycotina</taxon>
        <taxon>Sordariomycetes</taxon>
        <taxon>Sordariomycetidae</taxon>
        <taxon>Cephalothecales</taxon>
        <taxon>Cephalothecaceae</taxon>
        <taxon>Phialemonium</taxon>
    </lineage>
</organism>
<dbReference type="InterPro" id="IPR039595">
    <property type="entry name" value="TE2IP/Rap1"/>
</dbReference>
<dbReference type="InterPro" id="IPR021661">
    <property type="entry name" value="Rap1_C"/>
</dbReference>
<dbReference type="GO" id="GO:0042162">
    <property type="term" value="F:telomeric DNA binding"/>
    <property type="evidence" value="ECO:0007669"/>
    <property type="project" value="TreeGrafter"/>
</dbReference>
<feature type="region of interest" description="Disordered" evidence="9">
    <location>
        <begin position="115"/>
        <end position="144"/>
    </location>
</feature>
<dbReference type="PANTHER" id="PTHR16466">
    <property type="entry name" value="TELOMERE REPEAT-BINDING FACTOR 2-INTERACTING PROTEIN 1"/>
    <property type="match status" value="1"/>
</dbReference>
<dbReference type="GO" id="GO:0070187">
    <property type="term" value="C:shelterin complex"/>
    <property type="evidence" value="ECO:0007669"/>
    <property type="project" value="TreeGrafter"/>
</dbReference>
<evidence type="ECO:0000256" key="1">
    <source>
        <dbReference type="ARBA" id="ARBA00010467"/>
    </source>
</evidence>
<dbReference type="PANTHER" id="PTHR16466:SF6">
    <property type="entry name" value="TELOMERIC REPEAT-BINDING FACTOR 2-INTERACTING PROTEIN 1"/>
    <property type="match status" value="1"/>
</dbReference>
<dbReference type="EMBL" id="MU838998">
    <property type="protein sequence ID" value="KAK1771874.1"/>
    <property type="molecule type" value="Genomic_DNA"/>
</dbReference>
<dbReference type="InterPro" id="IPR009057">
    <property type="entry name" value="Homeodomain-like_sf"/>
</dbReference>
<dbReference type="AlphaFoldDB" id="A0AAJ0CAY1"/>
<evidence type="ECO:0000256" key="2">
    <source>
        <dbReference type="ARBA" id="ARBA00022454"/>
    </source>
</evidence>
<keyword evidence="7 8" id="KW-0539">Nucleus</keyword>
<comment type="function">
    <text evidence="8">Involved in the regulation of telomere length, clustering and has a specific role in telomere position effect (TPE).</text>
</comment>
<evidence type="ECO:0000256" key="5">
    <source>
        <dbReference type="ARBA" id="ARBA00023159"/>
    </source>
</evidence>
<dbReference type="InterPro" id="IPR036431">
    <property type="entry name" value="ARID_dom_sf"/>
</dbReference>
<dbReference type="GeneID" id="85309964"/>
<feature type="region of interest" description="Disordered" evidence="9">
    <location>
        <begin position="198"/>
        <end position="245"/>
    </location>
</feature>
<evidence type="ECO:0000313" key="13">
    <source>
        <dbReference type="Proteomes" id="UP001244011"/>
    </source>
</evidence>
<feature type="region of interest" description="Disordered" evidence="9">
    <location>
        <begin position="278"/>
        <end position="332"/>
    </location>
</feature>
<feature type="compositionally biased region" description="Acidic residues" evidence="9">
    <location>
        <begin position="201"/>
        <end position="220"/>
    </location>
</feature>
<keyword evidence="3 8" id="KW-0779">Telomere</keyword>
<gene>
    <name evidence="12" type="ORF">QBC33DRAFT_525076</name>
</gene>
<evidence type="ECO:0000256" key="7">
    <source>
        <dbReference type="ARBA" id="ARBA00023242"/>
    </source>
</evidence>
<dbReference type="Gene3D" id="1.10.150.60">
    <property type="entry name" value="ARID DNA-binding domain"/>
    <property type="match status" value="1"/>
</dbReference>
<feature type="region of interest" description="Disordered" evidence="9">
    <location>
        <begin position="383"/>
        <end position="409"/>
    </location>
</feature>